<proteinExistence type="predicted"/>
<accession>A0A0A9HX09</accession>
<organism evidence="1">
    <name type="scientific">Arundo donax</name>
    <name type="common">Giant reed</name>
    <name type="synonym">Donax arundinaceus</name>
    <dbReference type="NCBI Taxonomy" id="35708"/>
    <lineage>
        <taxon>Eukaryota</taxon>
        <taxon>Viridiplantae</taxon>
        <taxon>Streptophyta</taxon>
        <taxon>Embryophyta</taxon>
        <taxon>Tracheophyta</taxon>
        <taxon>Spermatophyta</taxon>
        <taxon>Magnoliopsida</taxon>
        <taxon>Liliopsida</taxon>
        <taxon>Poales</taxon>
        <taxon>Poaceae</taxon>
        <taxon>PACMAD clade</taxon>
        <taxon>Arundinoideae</taxon>
        <taxon>Arundineae</taxon>
        <taxon>Arundo</taxon>
    </lineage>
</organism>
<name>A0A0A9HX09_ARUDO</name>
<dbReference type="AlphaFoldDB" id="A0A0A9HX09"/>
<dbReference type="EMBL" id="GBRH01158470">
    <property type="protein sequence ID" value="JAE39426.1"/>
    <property type="molecule type" value="Transcribed_RNA"/>
</dbReference>
<sequence>MDNLQGSRVCKVGRWILKLEKVAGESGCHLQGLPRILPGIVAASQWIKHAENRIKKCHLSPLFPLRTSR</sequence>
<reference evidence="1" key="2">
    <citation type="journal article" date="2015" name="Data Brief">
        <title>Shoot transcriptome of the giant reed, Arundo donax.</title>
        <authorList>
            <person name="Barrero R.A."/>
            <person name="Guerrero F.D."/>
            <person name="Moolhuijzen P."/>
            <person name="Goolsby J.A."/>
            <person name="Tidwell J."/>
            <person name="Bellgard S.E."/>
            <person name="Bellgard M.I."/>
        </authorList>
    </citation>
    <scope>NUCLEOTIDE SEQUENCE</scope>
    <source>
        <tissue evidence="1">Shoot tissue taken approximately 20 cm above the soil surface</tissue>
    </source>
</reference>
<evidence type="ECO:0000313" key="1">
    <source>
        <dbReference type="EMBL" id="JAE39426.1"/>
    </source>
</evidence>
<reference evidence="1" key="1">
    <citation type="submission" date="2014-09" db="EMBL/GenBank/DDBJ databases">
        <authorList>
            <person name="Magalhaes I.L.F."/>
            <person name="Oliveira U."/>
            <person name="Santos F.R."/>
            <person name="Vidigal T.H.D.A."/>
            <person name="Brescovit A.D."/>
            <person name="Santos A.J."/>
        </authorList>
    </citation>
    <scope>NUCLEOTIDE SEQUENCE</scope>
    <source>
        <tissue evidence="1">Shoot tissue taken approximately 20 cm above the soil surface</tissue>
    </source>
</reference>
<protein>
    <submittedName>
        <fullName evidence="1">Uncharacterized protein</fullName>
    </submittedName>
</protein>